<reference evidence="2 3" key="1">
    <citation type="submission" date="2021-01" db="EMBL/GenBank/DDBJ databases">
        <title>Genomic Encyclopedia of Type Strains, Phase IV (KMG-IV): sequencing the most valuable type-strain genomes for metagenomic binning, comparative biology and taxonomic classification.</title>
        <authorList>
            <person name="Goeker M."/>
        </authorList>
    </citation>
    <scope>NUCLEOTIDE SEQUENCE [LARGE SCALE GENOMIC DNA]</scope>
    <source>
        <strain evidence="2 3">DSM 25879</strain>
    </source>
</reference>
<protein>
    <submittedName>
        <fullName evidence="2">CXXC-20-CXXC protein</fullName>
    </submittedName>
</protein>
<evidence type="ECO:0000313" key="2">
    <source>
        <dbReference type="EMBL" id="MBM7621484.1"/>
    </source>
</evidence>
<evidence type="ECO:0000256" key="1">
    <source>
        <dbReference type="SAM" id="Phobius"/>
    </source>
</evidence>
<evidence type="ECO:0000313" key="3">
    <source>
        <dbReference type="Proteomes" id="UP000737402"/>
    </source>
</evidence>
<feature type="transmembrane region" description="Helical" evidence="1">
    <location>
        <begin position="73"/>
        <end position="91"/>
    </location>
</feature>
<dbReference type="InterPro" id="IPR026369">
    <property type="entry name" value="CxxC_20_CxxC"/>
</dbReference>
<keyword evidence="3" id="KW-1185">Reference proteome</keyword>
<dbReference type="RefSeq" id="WP_204418273.1">
    <property type="nucleotide sequence ID" value="NZ_JAFBED010000008.1"/>
</dbReference>
<feature type="transmembrane region" description="Helical" evidence="1">
    <location>
        <begin position="46"/>
        <end position="67"/>
    </location>
</feature>
<keyword evidence="1" id="KW-0472">Membrane</keyword>
<proteinExistence type="predicted"/>
<dbReference type="NCBIfam" id="TIGR04104">
    <property type="entry name" value="cxxc_20_cxxc"/>
    <property type="match status" value="1"/>
</dbReference>
<accession>A0ABS2P3N4</accession>
<name>A0ABS2P3N4_9BACI</name>
<keyword evidence="1" id="KW-1133">Transmembrane helix</keyword>
<dbReference type="EMBL" id="JAFBED010000008">
    <property type="protein sequence ID" value="MBM7621484.1"/>
    <property type="molecule type" value="Genomic_DNA"/>
</dbReference>
<sequence length="111" mass="12811">MPFQRCISCKEKISYSEKLASIFFGYRPITCKACGTVHEVDERYRFLFSLYTVMIPVILVYLLTAIFGIGSRLAQVSMVLLFASISVFYAGKRINYHKSKVEPIKKRISKR</sequence>
<dbReference type="Proteomes" id="UP000737402">
    <property type="component" value="Unassembled WGS sequence"/>
</dbReference>
<keyword evidence="1" id="KW-0812">Transmembrane</keyword>
<organism evidence="2 3">
    <name type="scientific">Sutcliffiella tianshenii</name>
    <dbReference type="NCBI Taxonomy" id="1463404"/>
    <lineage>
        <taxon>Bacteria</taxon>
        <taxon>Bacillati</taxon>
        <taxon>Bacillota</taxon>
        <taxon>Bacilli</taxon>
        <taxon>Bacillales</taxon>
        <taxon>Bacillaceae</taxon>
        <taxon>Sutcliffiella</taxon>
    </lineage>
</organism>
<comment type="caution">
    <text evidence="2">The sequence shown here is derived from an EMBL/GenBank/DDBJ whole genome shotgun (WGS) entry which is preliminary data.</text>
</comment>
<gene>
    <name evidence="2" type="ORF">JOC95_003373</name>
</gene>